<feature type="compositionally biased region" description="Basic and acidic residues" evidence="2">
    <location>
        <begin position="676"/>
        <end position="685"/>
    </location>
</feature>
<evidence type="ECO:0000256" key="2">
    <source>
        <dbReference type="SAM" id="MobiDB-lite"/>
    </source>
</evidence>
<dbReference type="GO" id="GO:0005813">
    <property type="term" value="C:centrosome"/>
    <property type="evidence" value="ECO:0007669"/>
    <property type="project" value="TreeGrafter"/>
</dbReference>
<feature type="region of interest" description="Disordered" evidence="2">
    <location>
        <begin position="423"/>
        <end position="527"/>
    </location>
</feature>
<dbReference type="PANTHER" id="PTHR21510:SF15">
    <property type="entry name" value="MICROTUBULE ORGANIZATION PROTEIN AKNA"/>
    <property type="match status" value="1"/>
</dbReference>
<feature type="region of interest" description="Disordered" evidence="2">
    <location>
        <begin position="1"/>
        <end position="173"/>
    </location>
</feature>
<proteinExistence type="predicted"/>
<dbReference type="AlphaFoldDB" id="A0A212CMU2"/>
<feature type="region of interest" description="Disordered" evidence="2">
    <location>
        <begin position="397"/>
        <end position="416"/>
    </location>
</feature>
<keyword evidence="4" id="KW-1185">Reference proteome</keyword>
<evidence type="ECO:0000313" key="4">
    <source>
        <dbReference type="Proteomes" id="UP000242450"/>
    </source>
</evidence>
<comment type="caution">
    <text evidence="3">The sequence shown here is derived from an EMBL/GenBank/DDBJ whole genome shotgun (WGS) entry which is preliminary data.</text>
</comment>
<dbReference type="OrthoDB" id="10035553at2759"/>
<feature type="coiled-coil region" evidence="1">
    <location>
        <begin position="884"/>
        <end position="914"/>
    </location>
</feature>
<organism evidence="3 4">
    <name type="scientific">Cervus elaphus hippelaphus</name>
    <name type="common">European red deer</name>
    <dbReference type="NCBI Taxonomy" id="46360"/>
    <lineage>
        <taxon>Eukaryota</taxon>
        <taxon>Metazoa</taxon>
        <taxon>Chordata</taxon>
        <taxon>Craniata</taxon>
        <taxon>Vertebrata</taxon>
        <taxon>Euteleostomi</taxon>
        <taxon>Mammalia</taxon>
        <taxon>Eutheria</taxon>
        <taxon>Laurasiatheria</taxon>
        <taxon>Artiodactyla</taxon>
        <taxon>Ruminantia</taxon>
        <taxon>Pecora</taxon>
        <taxon>Cervidae</taxon>
        <taxon>Cervinae</taxon>
        <taxon>Cervus</taxon>
    </lineage>
</organism>
<dbReference type="EMBL" id="MKHE01000016">
    <property type="protein sequence ID" value="OWK07367.1"/>
    <property type="molecule type" value="Genomic_DNA"/>
</dbReference>
<feature type="region of interest" description="Disordered" evidence="2">
    <location>
        <begin position="642"/>
        <end position="715"/>
    </location>
</feature>
<dbReference type="InterPro" id="IPR052655">
    <property type="entry name" value="AKNA_Centrosome-Trans_reg"/>
</dbReference>
<feature type="region of interest" description="Disordered" evidence="2">
    <location>
        <begin position="553"/>
        <end position="609"/>
    </location>
</feature>
<feature type="compositionally biased region" description="Polar residues" evidence="2">
    <location>
        <begin position="496"/>
        <end position="505"/>
    </location>
</feature>
<dbReference type="GO" id="GO:0060234">
    <property type="term" value="P:neuroblast delamination"/>
    <property type="evidence" value="ECO:0007669"/>
    <property type="project" value="TreeGrafter"/>
</dbReference>
<feature type="compositionally biased region" description="Polar residues" evidence="2">
    <location>
        <begin position="333"/>
        <end position="354"/>
    </location>
</feature>
<feature type="compositionally biased region" description="Basic and acidic residues" evidence="2">
    <location>
        <begin position="29"/>
        <end position="42"/>
    </location>
</feature>
<reference evidence="3 4" key="1">
    <citation type="journal article" date="2018" name="Mol. Genet. Genomics">
        <title>The red deer Cervus elaphus genome CerEla1.0: sequencing, annotating, genes, and chromosomes.</title>
        <authorList>
            <person name="Bana N.A."/>
            <person name="Nyiri A."/>
            <person name="Nagy J."/>
            <person name="Frank K."/>
            <person name="Nagy T."/>
            <person name="Steger V."/>
            <person name="Schiller M."/>
            <person name="Lakatos P."/>
            <person name="Sugar L."/>
            <person name="Horn P."/>
            <person name="Barta E."/>
            <person name="Orosz L."/>
        </authorList>
    </citation>
    <scope>NUCLEOTIDE SEQUENCE [LARGE SCALE GENOMIC DNA]</scope>
    <source>
        <strain evidence="3">Hungarian</strain>
    </source>
</reference>
<dbReference type="Proteomes" id="UP000242450">
    <property type="component" value="Chromosome 16"/>
</dbReference>
<sequence length="938" mass="100658">MASSGTEVQWVELGLGKGPQRRRWAWAENGKDADGRGTRSSEDEGPFPTATSPELLEDFRRAQQCLQPLKWGPDSQPAGCQDPESGESAEAGEADSPTTPQWPARQERPPPRLGATLAGHSSSDAPKYGRGRLNYPLPDFSKVGPRVKFPKDESYRPPKARSHSRLPEGPAKPLIFKSPAEIVREVLLSSGDVCPGKNPPPTHPITSVPQEFQTPEQATKLVHQLQEDYHKLLTKYAEAENTIDQLRLGAKVNLYSDPPRPSHSIHVGTMPQGTKVLSFTIPQPHSVKWYVGPAEGPQASEAPGWLQEDAGGIAQDQPSAERARELASQASRFLTRPDATSTGPHVNSDLSAPNNEAEDGPLGLPAPLRHKELRVEQDFHGLLERYLSVKSLPEALRMEEEEDEETEGQDHTLGFDRLAPAPAKAVASRLPTRQPPVQAERSHGVLLEETVEPMASVKPADVGASMTRDGHLRGLGEAEDAPPRPSRPPDPRGPKSATSHQSSLASLEGSGISERLPPKSLRQAGGPPLEVEGLGGCGLILCDLNAPLSPWAPSTPGMSAQSFTLPVPQDAAPHRQTRGLPVPRRTSEPSRSRSQAQRPPSGQDSPLQQRTPSFCVERALASEIAVPGSEFKRRKRISEQILPGATISPPPTPAPVAATPPRGPAEITSTFLLTRTGRESTERLSGEPGGAEQAVPTGRRRARSSSVPREEPRMSLSQEYCVLTPKAVPRSSAPVCCPHCRPPRTEDPGDAVTRDPLGPSRSETLRCPLCSRVGSPSEGDGPDSATSAPEKAATMRNAPSTSSPKQRSKRTGSPSRPPPGLWYLAAAPSAPAPPAFAYISSIPVLPYPSATVYYAPPAPTSAPSVRAAAEWPPAARSRPARGPRHSVQLDLKDLEELNKALSRAVEAAESVRSTTQHMSRSLSAELRQARGLRGSCLF</sequence>
<evidence type="ECO:0008006" key="5">
    <source>
        <dbReference type="Google" id="ProtNLM"/>
    </source>
</evidence>
<feature type="compositionally biased region" description="Acidic residues" evidence="2">
    <location>
        <begin position="84"/>
        <end position="93"/>
    </location>
</feature>
<evidence type="ECO:0000256" key="1">
    <source>
        <dbReference type="SAM" id="Coils"/>
    </source>
</evidence>
<name>A0A212CMU2_CEREH</name>
<gene>
    <name evidence="3" type="ORF">Celaphus_00016901</name>
</gene>
<keyword evidence="1" id="KW-0175">Coiled coil</keyword>
<feature type="region of interest" description="Disordered" evidence="2">
    <location>
        <begin position="740"/>
        <end position="820"/>
    </location>
</feature>
<feature type="region of interest" description="Disordered" evidence="2">
    <location>
        <begin position="333"/>
        <end position="365"/>
    </location>
</feature>
<dbReference type="GO" id="GO:0001837">
    <property type="term" value="P:epithelial to mesenchymal transition"/>
    <property type="evidence" value="ECO:0007669"/>
    <property type="project" value="TreeGrafter"/>
</dbReference>
<accession>A0A212CMU2</accession>
<evidence type="ECO:0000313" key="3">
    <source>
        <dbReference type="EMBL" id="OWK07367.1"/>
    </source>
</evidence>
<feature type="compositionally biased region" description="Low complexity" evidence="2">
    <location>
        <begin position="592"/>
        <end position="603"/>
    </location>
</feature>
<dbReference type="PANTHER" id="PTHR21510">
    <property type="entry name" value="AKNA DOMAIN-CONTAINING PROTEIN"/>
    <property type="match status" value="1"/>
</dbReference>
<dbReference type="GO" id="GO:0021849">
    <property type="term" value="P:neuroblast division in subventricular zone"/>
    <property type="evidence" value="ECO:0007669"/>
    <property type="project" value="TreeGrafter"/>
</dbReference>
<protein>
    <recommendedName>
        <fullName evidence="5">AT-hook transcription factor</fullName>
    </recommendedName>
</protein>